<reference evidence="1" key="1">
    <citation type="submission" date="2016-10" db="EMBL/GenBank/DDBJ databases">
        <authorList>
            <person name="de Groot N.N."/>
        </authorList>
    </citation>
    <scope>NUCLEOTIDE SEQUENCE [LARGE SCALE GENOMIC DNA]</scope>
    <source>
        <strain evidence="1">ATCC 20501</strain>
    </source>
</reference>
<dbReference type="Proteomes" id="UP000199690">
    <property type="component" value="Unassembled WGS sequence"/>
</dbReference>
<name>A0A1H6E152_9PSEU</name>
<organism evidence="1 4">
    <name type="scientific">Saccharopolyspora kobensis</name>
    <dbReference type="NCBI Taxonomy" id="146035"/>
    <lineage>
        <taxon>Bacteria</taxon>
        <taxon>Bacillati</taxon>
        <taxon>Actinomycetota</taxon>
        <taxon>Actinomycetes</taxon>
        <taxon>Pseudonocardiales</taxon>
        <taxon>Pseudonocardiaceae</taxon>
        <taxon>Saccharopolyspora</taxon>
    </lineage>
</organism>
<dbReference type="AlphaFoldDB" id="A0A1H6E152"/>
<dbReference type="SMR" id="A0A1H6E152"/>
<dbReference type="EMBL" id="FNVB01000008">
    <property type="protein sequence ID" value="SEG90914.1"/>
    <property type="molecule type" value="Genomic_DNA"/>
</dbReference>
<evidence type="ECO:0000313" key="3">
    <source>
        <dbReference type="Proteomes" id="UP000199690"/>
    </source>
</evidence>
<dbReference type="RefSeq" id="WP_093354470.1">
    <property type="nucleotide sequence ID" value="NZ_FNVB01000008.1"/>
</dbReference>
<dbReference type="Proteomes" id="UP000236729">
    <property type="component" value="Unassembled WGS sequence"/>
</dbReference>
<gene>
    <name evidence="1" type="ORF">SAMN02982929_05341</name>
    <name evidence="2" type="ORF">SAMN05216506_107317</name>
</gene>
<evidence type="ECO:0000313" key="2">
    <source>
        <dbReference type="EMBL" id="SFD94660.1"/>
    </source>
</evidence>
<proteinExistence type="predicted"/>
<accession>A0A1H6E152</accession>
<reference evidence="3 4" key="2">
    <citation type="submission" date="2016-10" db="EMBL/GenBank/DDBJ databases">
        <authorList>
            <person name="Varghese N."/>
            <person name="Submissions S."/>
        </authorList>
    </citation>
    <scope>NUCLEOTIDE SEQUENCE [LARGE SCALE GENOMIC DNA]</scope>
    <source>
        <strain evidence="4">ATCC 20501</strain>
        <strain evidence="2 3">CGMCC 4.3529</strain>
    </source>
</reference>
<dbReference type="EMBL" id="FOME01000007">
    <property type="protein sequence ID" value="SFD94660.1"/>
    <property type="molecule type" value="Genomic_DNA"/>
</dbReference>
<evidence type="ECO:0000313" key="4">
    <source>
        <dbReference type="Proteomes" id="UP000236729"/>
    </source>
</evidence>
<protein>
    <submittedName>
        <fullName evidence="1">Uncharacterized protein</fullName>
    </submittedName>
</protein>
<keyword evidence="3" id="KW-1185">Reference proteome</keyword>
<evidence type="ECO:0000313" key="1">
    <source>
        <dbReference type="EMBL" id="SEG90914.1"/>
    </source>
</evidence>
<sequence>MTTPFIELNDQVHQQKLQAFHEHLGQMAKIATTVSGFEAELMTAYNGDETKIFGRKIQEWVANYDAVRKQFELIVNQLGVTQKNVSGMSDQNSGLANSLDVSGNSSYTVLSPKS</sequence>
<accession>A0A1I1WNI2</accession>